<proteinExistence type="predicted"/>
<reference evidence="1" key="1">
    <citation type="submission" date="2021-03" db="EMBL/GenBank/DDBJ databases">
        <title>Draft genome sequence of rust myrtle Austropuccinia psidii MF-1, a brazilian biotype.</title>
        <authorList>
            <person name="Quecine M.C."/>
            <person name="Pachon D.M.R."/>
            <person name="Bonatelli M.L."/>
            <person name="Correr F.H."/>
            <person name="Franceschini L.M."/>
            <person name="Leite T.F."/>
            <person name="Margarido G.R.A."/>
            <person name="Almeida C.A."/>
            <person name="Ferrarezi J.A."/>
            <person name="Labate C.A."/>
        </authorList>
    </citation>
    <scope>NUCLEOTIDE SEQUENCE</scope>
    <source>
        <strain evidence="1">MF-1</strain>
    </source>
</reference>
<accession>A0A9Q3I8C3</accession>
<comment type="caution">
    <text evidence="1">The sequence shown here is derived from an EMBL/GenBank/DDBJ whole genome shotgun (WGS) entry which is preliminary data.</text>
</comment>
<protein>
    <submittedName>
        <fullName evidence="1">Uncharacterized protein</fullName>
    </submittedName>
</protein>
<keyword evidence="2" id="KW-1185">Reference proteome</keyword>
<dbReference type="Proteomes" id="UP000765509">
    <property type="component" value="Unassembled WGS sequence"/>
</dbReference>
<gene>
    <name evidence="1" type="ORF">O181_073501</name>
</gene>
<organism evidence="1 2">
    <name type="scientific">Austropuccinia psidii MF-1</name>
    <dbReference type="NCBI Taxonomy" id="1389203"/>
    <lineage>
        <taxon>Eukaryota</taxon>
        <taxon>Fungi</taxon>
        <taxon>Dikarya</taxon>
        <taxon>Basidiomycota</taxon>
        <taxon>Pucciniomycotina</taxon>
        <taxon>Pucciniomycetes</taxon>
        <taxon>Pucciniales</taxon>
        <taxon>Sphaerophragmiaceae</taxon>
        <taxon>Austropuccinia</taxon>
    </lineage>
</organism>
<sequence>MAHKLRNTLKPGDLVLVYNKTLESKWGLPFKNRWNGHYRVINQIKNGPYELEELGGTKLKRKFQQVTSRGSIPEEGYFNQAQSHIMKAENELKLKIQYWRRKKLNKKMNKTFIGNHFNWTAGDNIKWRGGCGILYH</sequence>
<evidence type="ECO:0000313" key="1">
    <source>
        <dbReference type="EMBL" id="MBW0533786.1"/>
    </source>
</evidence>
<evidence type="ECO:0000313" key="2">
    <source>
        <dbReference type="Proteomes" id="UP000765509"/>
    </source>
</evidence>
<dbReference type="OrthoDB" id="2505904at2759"/>
<dbReference type="EMBL" id="AVOT02038832">
    <property type="protein sequence ID" value="MBW0533786.1"/>
    <property type="molecule type" value="Genomic_DNA"/>
</dbReference>
<name>A0A9Q3I8C3_9BASI</name>
<dbReference type="AlphaFoldDB" id="A0A9Q3I8C3"/>